<dbReference type="EMBL" id="CAJVPP010001462">
    <property type="protein sequence ID" value="CAG8557144.1"/>
    <property type="molecule type" value="Genomic_DNA"/>
</dbReference>
<dbReference type="AlphaFoldDB" id="A0A9N9BAW7"/>
<name>A0A9N9BAW7_FUNMO</name>
<proteinExistence type="predicted"/>
<gene>
    <name evidence="1" type="ORF">FMOSSE_LOCUS6771</name>
</gene>
<accession>A0A9N9BAW7</accession>
<protein>
    <submittedName>
        <fullName evidence="1">997_t:CDS:1</fullName>
    </submittedName>
</protein>
<dbReference type="Proteomes" id="UP000789375">
    <property type="component" value="Unassembled WGS sequence"/>
</dbReference>
<evidence type="ECO:0000313" key="2">
    <source>
        <dbReference type="Proteomes" id="UP000789375"/>
    </source>
</evidence>
<sequence length="63" mass="7796">MDYQRTMPYGNTSDDLYYKFIFYFRIILEQKGAYFMSKSSLLRKKKKTRNFQNAFKQQFIENN</sequence>
<organism evidence="1 2">
    <name type="scientific">Funneliformis mosseae</name>
    <name type="common">Endomycorrhizal fungus</name>
    <name type="synonym">Glomus mosseae</name>
    <dbReference type="NCBI Taxonomy" id="27381"/>
    <lineage>
        <taxon>Eukaryota</taxon>
        <taxon>Fungi</taxon>
        <taxon>Fungi incertae sedis</taxon>
        <taxon>Mucoromycota</taxon>
        <taxon>Glomeromycotina</taxon>
        <taxon>Glomeromycetes</taxon>
        <taxon>Glomerales</taxon>
        <taxon>Glomeraceae</taxon>
        <taxon>Funneliformis</taxon>
    </lineage>
</organism>
<keyword evidence="2" id="KW-1185">Reference proteome</keyword>
<evidence type="ECO:0000313" key="1">
    <source>
        <dbReference type="EMBL" id="CAG8557144.1"/>
    </source>
</evidence>
<comment type="caution">
    <text evidence="1">The sequence shown here is derived from an EMBL/GenBank/DDBJ whole genome shotgun (WGS) entry which is preliminary data.</text>
</comment>
<reference evidence="1" key="1">
    <citation type="submission" date="2021-06" db="EMBL/GenBank/DDBJ databases">
        <authorList>
            <person name="Kallberg Y."/>
            <person name="Tangrot J."/>
            <person name="Rosling A."/>
        </authorList>
    </citation>
    <scope>NUCLEOTIDE SEQUENCE</scope>
    <source>
        <strain evidence="1">87-6 pot B 2015</strain>
    </source>
</reference>